<proteinExistence type="predicted"/>
<dbReference type="EMBL" id="JANPWB010000002">
    <property type="protein sequence ID" value="KAJ1209430.1"/>
    <property type="molecule type" value="Genomic_DNA"/>
</dbReference>
<gene>
    <name evidence="2" type="ORF">NDU88_004808</name>
</gene>
<name>A0AAV7WAT5_PLEWA</name>
<keyword evidence="3" id="KW-1185">Reference proteome</keyword>
<evidence type="ECO:0000256" key="1">
    <source>
        <dbReference type="SAM" id="MobiDB-lite"/>
    </source>
</evidence>
<reference evidence="2" key="1">
    <citation type="journal article" date="2022" name="bioRxiv">
        <title>Sequencing and chromosome-scale assembly of the giantPleurodeles waltlgenome.</title>
        <authorList>
            <person name="Brown T."/>
            <person name="Elewa A."/>
            <person name="Iarovenko S."/>
            <person name="Subramanian E."/>
            <person name="Araus A.J."/>
            <person name="Petzold A."/>
            <person name="Susuki M."/>
            <person name="Suzuki K.-i.T."/>
            <person name="Hayashi T."/>
            <person name="Toyoda A."/>
            <person name="Oliveira C."/>
            <person name="Osipova E."/>
            <person name="Leigh N.D."/>
            <person name="Simon A."/>
            <person name="Yun M.H."/>
        </authorList>
    </citation>
    <scope>NUCLEOTIDE SEQUENCE</scope>
    <source>
        <strain evidence="2">20211129_DDA</strain>
        <tissue evidence="2">Liver</tissue>
    </source>
</reference>
<accession>A0AAV7WAT5</accession>
<comment type="caution">
    <text evidence="2">The sequence shown here is derived from an EMBL/GenBank/DDBJ whole genome shotgun (WGS) entry which is preliminary data.</text>
</comment>
<sequence>MGSVTTVKRCPFDGEKPRLNLFLKTEENRVLSAEASRALNTRVKYVRNVKRAASRGPDASPEEKNALGQKPAALRRRVEINTLYRQKSTKQNERKQ</sequence>
<organism evidence="2 3">
    <name type="scientific">Pleurodeles waltl</name>
    <name type="common">Iberian ribbed newt</name>
    <dbReference type="NCBI Taxonomy" id="8319"/>
    <lineage>
        <taxon>Eukaryota</taxon>
        <taxon>Metazoa</taxon>
        <taxon>Chordata</taxon>
        <taxon>Craniata</taxon>
        <taxon>Vertebrata</taxon>
        <taxon>Euteleostomi</taxon>
        <taxon>Amphibia</taxon>
        <taxon>Batrachia</taxon>
        <taxon>Caudata</taxon>
        <taxon>Salamandroidea</taxon>
        <taxon>Salamandridae</taxon>
        <taxon>Pleurodelinae</taxon>
        <taxon>Pleurodeles</taxon>
    </lineage>
</organism>
<protein>
    <submittedName>
        <fullName evidence="2">Uncharacterized protein</fullName>
    </submittedName>
</protein>
<evidence type="ECO:0000313" key="2">
    <source>
        <dbReference type="EMBL" id="KAJ1209430.1"/>
    </source>
</evidence>
<dbReference type="Proteomes" id="UP001066276">
    <property type="component" value="Chromosome 1_2"/>
</dbReference>
<evidence type="ECO:0000313" key="3">
    <source>
        <dbReference type="Proteomes" id="UP001066276"/>
    </source>
</evidence>
<feature type="region of interest" description="Disordered" evidence="1">
    <location>
        <begin position="51"/>
        <end position="96"/>
    </location>
</feature>
<dbReference type="AlphaFoldDB" id="A0AAV7WAT5"/>